<keyword evidence="1" id="KW-0472">Membrane</keyword>
<name>A0A1H8JQK8_9BURK</name>
<evidence type="ECO:0000313" key="2">
    <source>
        <dbReference type="EMBL" id="SEN82478.1"/>
    </source>
</evidence>
<dbReference type="AlphaFoldDB" id="A0A1H8JQK8"/>
<evidence type="ECO:0000256" key="1">
    <source>
        <dbReference type="SAM" id="Phobius"/>
    </source>
</evidence>
<dbReference type="EMBL" id="FOCW01000007">
    <property type="protein sequence ID" value="SEN82478.1"/>
    <property type="molecule type" value="Genomic_DNA"/>
</dbReference>
<keyword evidence="3" id="KW-1185">Reference proteome</keyword>
<accession>A0A1H8JQK8</accession>
<proteinExistence type="predicted"/>
<dbReference type="OrthoDB" id="8724817at2"/>
<dbReference type="SUPFAM" id="SSF54523">
    <property type="entry name" value="Pili subunits"/>
    <property type="match status" value="1"/>
</dbReference>
<sequence length="188" mass="20209">MCRRIPYLHRLHRNQGFSLIEVLVTLVLLGVGLLGAQQMHANALRQHRESQQQARADQLAAALAERLRGHAAMAQLPGGPYVLDARLDHAPSVPADCVSTPCLLPEQAAAHDIASWMQRVAQELPGARVQVCPDAQPLDAQGLPDWSCDGASTGPIRLLAIKLGWPTRHDAEMVRPGTVLLASTGAPP</sequence>
<feature type="transmembrane region" description="Helical" evidence="1">
    <location>
        <begin position="16"/>
        <end position="36"/>
    </location>
</feature>
<gene>
    <name evidence="2" type="ORF">SAMN02745977_02131</name>
</gene>
<dbReference type="STRING" id="1121117.SAMN02745977_02131"/>
<protein>
    <submittedName>
        <fullName evidence="2">Type IV pilus assembly protein PilV</fullName>
    </submittedName>
</protein>
<dbReference type="InterPro" id="IPR013362">
    <property type="entry name" value="Pilus_4_PilV"/>
</dbReference>
<keyword evidence="1" id="KW-1133">Transmembrane helix</keyword>
<reference evidence="2 3" key="1">
    <citation type="submission" date="2016-10" db="EMBL/GenBank/DDBJ databases">
        <authorList>
            <person name="de Groot N.N."/>
        </authorList>
    </citation>
    <scope>NUCLEOTIDE SEQUENCE [LARGE SCALE GENOMIC DNA]</scope>
    <source>
        <strain evidence="2 3">DSM 15123</strain>
    </source>
</reference>
<dbReference type="PROSITE" id="PS00409">
    <property type="entry name" value="PROKAR_NTER_METHYL"/>
    <property type="match status" value="1"/>
</dbReference>
<dbReference type="InterPro" id="IPR045584">
    <property type="entry name" value="Pilin-like"/>
</dbReference>
<dbReference type="InterPro" id="IPR012902">
    <property type="entry name" value="N_methyl_site"/>
</dbReference>
<organism evidence="2 3">
    <name type="scientific">Brachymonas denitrificans DSM 15123</name>
    <dbReference type="NCBI Taxonomy" id="1121117"/>
    <lineage>
        <taxon>Bacteria</taxon>
        <taxon>Pseudomonadati</taxon>
        <taxon>Pseudomonadota</taxon>
        <taxon>Betaproteobacteria</taxon>
        <taxon>Burkholderiales</taxon>
        <taxon>Comamonadaceae</taxon>
        <taxon>Brachymonas</taxon>
    </lineage>
</organism>
<dbReference type="Proteomes" id="UP000199531">
    <property type="component" value="Unassembled WGS sequence"/>
</dbReference>
<dbReference type="NCBIfam" id="TIGR02532">
    <property type="entry name" value="IV_pilin_GFxxxE"/>
    <property type="match status" value="1"/>
</dbReference>
<keyword evidence="1" id="KW-0812">Transmembrane</keyword>
<dbReference type="RefSeq" id="WP_091817669.1">
    <property type="nucleotide sequence ID" value="NZ_FOCW01000007.1"/>
</dbReference>
<dbReference type="NCBIfam" id="TIGR02523">
    <property type="entry name" value="type_IV_pilV"/>
    <property type="match status" value="1"/>
</dbReference>
<dbReference type="Pfam" id="PF07963">
    <property type="entry name" value="N_methyl"/>
    <property type="match status" value="1"/>
</dbReference>
<evidence type="ECO:0000313" key="3">
    <source>
        <dbReference type="Proteomes" id="UP000199531"/>
    </source>
</evidence>